<feature type="compositionally biased region" description="Basic residues" evidence="1">
    <location>
        <begin position="42"/>
        <end position="57"/>
    </location>
</feature>
<evidence type="ECO:0000313" key="2">
    <source>
        <dbReference type="EMBL" id="GAU27197.1"/>
    </source>
</evidence>
<name>A0A2Z6NCV4_TRISU</name>
<feature type="compositionally biased region" description="Acidic residues" evidence="1">
    <location>
        <begin position="119"/>
        <end position="129"/>
    </location>
</feature>
<sequence>MADELDAIVQRILEEERILQQEEENKEVAKKEEENNPDEDKRKRKNRMKKEKKRAAKDRKICNIYIQCLQFYIEQRVQEEEEKDKWKKMWREIQTGKRQSELAGAGGVALEPHDVEAAWDADSGEEEWSEFSKTEKRQSNSAGAGAGGDDPPNLVPHDVENVHNASQPMPGEEQEDIVGISTECNIMAEPVRSDSAGGDDLDPVPQHDVGLSLIVEVNHTDFI</sequence>
<evidence type="ECO:0000313" key="3">
    <source>
        <dbReference type="Proteomes" id="UP000242715"/>
    </source>
</evidence>
<organism evidence="2 3">
    <name type="scientific">Trifolium subterraneum</name>
    <name type="common">Subterranean clover</name>
    <dbReference type="NCBI Taxonomy" id="3900"/>
    <lineage>
        <taxon>Eukaryota</taxon>
        <taxon>Viridiplantae</taxon>
        <taxon>Streptophyta</taxon>
        <taxon>Embryophyta</taxon>
        <taxon>Tracheophyta</taxon>
        <taxon>Spermatophyta</taxon>
        <taxon>Magnoliopsida</taxon>
        <taxon>eudicotyledons</taxon>
        <taxon>Gunneridae</taxon>
        <taxon>Pentapetalae</taxon>
        <taxon>rosids</taxon>
        <taxon>fabids</taxon>
        <taxon>Fabales</taxon>
        <taxon>Fabaceae</taxon>
        <taxon>Papilionoideae</taxon>
        <taxon>50 kb inversion clade</taxon>
        <taxon>NPAAA clade</taxon>
        <taxon>Hologalegina</taxon>
        <taxon>IRL clade</taxon>
        <taxon>Trifolieae</taxon>
        <taxon>Trifolium</taxon>
    </lineage>
</organism>
<evidence type="ECO:0000256" key="1">
    <source>
        <dbReference type="SAM" id="MobiDB-lite"/>
    </source>
</evidence>
<keyword evidence="3" id="KW-1185">Reference proteome</keyword>
<accession>A0A2Z6NCV4</accession>
<gene>
    <name evidence="2" type="ORF">TSUD_107880</name>
</gene>
<feature type="region of interest" description="Disordered" evidence="1">
    <location>
        <begin position="119"/>
        <end position="173"/>
    </location>
</feature>
<protein>
    <submittedName>
        <fullName evidence="2">Uncharacterized protein</fullName>
    </submittedName>
</protein>
<feature type="region of interest" description="Disordered" evidence="1">
    <location>
        <begin position="22"/>
        <end position="57"/>
    </location>
</feature>
<feature type="compositionally biased region" description="Basic and acidic residues" evidence="1">
    <location>
        <begin position="26"/>
        <end position="41"/>
    </location>
</feature>
<dbReference type="AlphaFoldDB" id="A0A2Z6NCV4"/>
<dbReference type="EMBL" id="DF973348">
    <property type="protein sequence ID" value="GAU27197.1"/>
    <property type="molecule type" value="Genomic_DNA"/>
</dbReference>
<reference evidence="3" key="1">
    <citation type="journal article" date="2017" name="Front. Plant Sci.">
        <title>Climate Clever Clovers: New Paradigm to Reduce the Environmental Footprint of Ruminants by Breeding Low Methanogenic Forages Utilizing Haplotype Variation.</title>
        <authorList>
            <person name="Kaur P."/>
            <person name="Appels R."/>
            <person name="Bayer P.E."/>
            <person name="Keeble-Gagnere G."/>
            <person name="Wang J."/>
            <person name="Hirakawa H."/>
            <person name="Shirasawa K."/>
            <person name="Vercoe P."/>
            <person name="Stefanova K."/>
            <person name="Durmic Z."/>
            <person name="Nichols P."/>
            <person name="Revell C."/>
            <person name="Isobe S.N."/>
            <person name="Edwards D."/>
            <person name="Erskine W."/>
        </authorList>
    </citation>
    <scope>NUCLEOTIDE SEQUENCE [LARGE SCALE GENOMIC DNA]</scope>
    <source>
        <strain evidence="3">cv. Daliak</strain>
    </source>
</reference>
<proteinExistence type="predicted"/>
<dbReference type="Proteomes" id="UP000242715">
    <property type="component" value="Unassembled WGS sequence"/>
</dbReference>